<feature type="domain" description="DJ-1/PfpI" evidence="1">
    <location>
        <begin position="53"/>
        <end position="98"/>
    </location>
</feature>
<dbReference type="InterPro" id="IPR029062">
    <property type="entry name" value="Class_I_gatase-like"/>
</dbReference>
<dbReference type="SUPFAM" id="SSF52317">
    <property type="entry name" value="Class I glutamine amidotransferase-like"/>
    <property type="match status" value="1"/>
</dbReference>
<reference evidence="3" key="1">
    <citation type="journal article" date="2019" name="Int. J. Syst. Evol. Microbiol.">
        <title>The Global Catalogue of Microorganisms (GCM) 10K type strain sequencing project: providing services to taxonomists for standard genome sequencing and annotation.</title>
        <authorList>
            <consortium name="The Broad Institute Genomics Platform"/>
            <consortium name="The Broad Institute Genome Sequencing Center for Infectious Disease"/>
            <person name="Wu L."/>
            <person name="Ma J."/>
        </authorList>
    </citation>
    <scope>NUCLEOTIDE SEQUENCE [LARGE SCALE GENOMIC DNA]</scope>
    <source>
        <strain evidence="3">JCM 13250</strain>
    </source>
</reference>
<dbReference type="PANTHER" id="PTHR43130:SF3">
    <property type="entry name" value="HTH-TYPE TRANSCRIPTIONAL REGULATOR RV1931C"/>
    <property type="match status" value="1"/>
</dbReference>
<comment type="caution">
    <text evidence="2">The sequence shown here is derived from an EMBL/GenBank/DDBJ whole genome shotgun (WGS) entry which is preliminary data.</text>
</comment>
<evidence type="ECO:0000313" key="3">
    <source>
        <dbReference type="Proteomes" id="UP001500218"/>
    </source>
</evidence>
<evidence type="ECO:0000259" key="1">
    <source>
        <dbReference type="Pfam" id="PF01965"/>
    </source>
</evidence>
<name>A0ABP4YAP9_9ACTN</name>
<protein>
    <recommendedName>
        <fullName evidence="1">DJ-1/PfpI domain-containing protein</fullName>
    </recommendedName>
</protein>
<dbReference type="EMBL" id="BAAALT010000078">
    <property type="protein sequence ID" value="GAA1805772.1"/>
    <property type="molecule type" value="Genomic_DNA"/>
</dbReference>
<organism evidence="2 3">
    <name type="scientific">Luedemannella flava</name>
    <dbReference type="NCBI Taxonomy" id="349316"/>
    <lineage>
        <taxon>Bacteria</taxon>
        <taxon>Bacillati</taxon>
        <taxon>Actinomycetota</taxon>
        <taxon>Actinomycetes</taxon>
        <taxon>Micromonosporales</taxon>
        <taxon>Micromonosporaceae</taxon>
        <taxon>Luedemannella</taxon>
    </lineage>
</organism>
<dbReference type="PANTHER" id="PTHR43130">
    <property type="entry name" value="ARAC-FAMILY TRANSCRIPTIONAL REGULATOR"/>
    <property type="match status" value="1"/>
</dbReference>
<keyword evidence="3" id="KW-1185">Reference proteome</keyword>
<dbReference type="InterPro" id="IPR002818">
    <property type="entry name" value="DJ-1/PfpI"/>
</dbReference>
<dbReference type="InterPro" id="IPR052158">
    <property type="entry name" value="INH-QAR"/>
</dbReference>
<dbReference type="Gene3D" id="3.40.50.880">
    <property type="match status" value="1"/>
</dbReference>
<accession>A0ABP4YAP9</accession>
<dbReference type="Proteomes" id="UP001500218">
    <property type="component" value="Unassembled WGS sequence"/>
</dbReference>
<sequence length="113" mass="11868">MVTDVVPVRHDRWYDFSVCGEAGARVGDWLRAGTTHGLDRLAGADTVIIPPPPDLDASRPALIDAVRVAHRAGARMVALCTGAFVLAEAGLLDGRRATPTGCTRTCCSAGTRP</sequence>
<dbReference type="Pfam" id="PF01965">
    <property type="entry name" value="DJ-1_PfpI"/>
    <property type="match status" value="1"/>
</dbReference>
<proteinExistence type="predicted"/>
<gene>
    <name evidence="2" type="ORF">GCM10009682_29550</name>
</gene>
<evidence type="ECO:0000313" key="2">
    <source>
        <dbReference type="EMBL" id="GAA1805772.1"/>
    </source>
</evidence>